<dbReference type="GO" id="GO:0016114">
    <property type="term" value="P:terpenoid biosynthetic process"/>
    <property type="evidence" value="ECO:0007669"/>
    <property type="project" value="UniProtKB-ARBA"/>
</dbReference>
<dbReference type="AlphaFoldDB" id="A0A0K2SMT0"/>
<evidence type="ECO:0000256" key="1">
    <source>
        <dbReference type="ARBA" id="ARBA00001946"/>
    </source>
</evidence>
<protein>
    <recommendedName>
        <fullName evidence="4">Farnesyl diphosphate synthase</fullName>
        <ecNumber evidence="3">2.5.1.10</ecNumber>
    </recommendedName>
    <alternativeName>
        <fullName evidence="10">(2E,6E)-farnesyl diphosphate synthase</fullName>
    </alternativeName>
    <alternativeName>
        <fullName evidence="9">Geranyltranstransferase</fullName>
    </alternativeName>
</protein>
<proteinExistence type="inferred from homology"/>
<dbReference type="PANTHER" id="PTHR43281:SF1">
    <property type="entry name" value="FARNESYL DIPHOSPHATE SYNTHASE"/>
    <property type="match status" value="1"/>
</dbReference>
<dbReference type="CDD" id="cd00685">
    <property type="entry name" value="Trans_IPPS_HT"/>
    <property type="match status" value="1"/>
</dbReference>
<dbReference type="NCBIfam" id="NF045485">
    <property type="entry name" value="FPPsyn"/>
    <property type="match status" value="1"/>
</dbReference>
<dbReference type="EC" id="2.5.1.10" evidence="3"/>
<keyword evidence="7" id="KW-0460">Magnesium</keyword>
<evidence type="ECO:0000313" key="14">
    <source>
        <dbReference type="Proteomes" id="UP000065807"/>
    </source>
</evidence>
<comment type="cofactor">
    <cofactor evidence="1">
        <name>Mg(2+)</name>
        <dbReference type="ChEBI" id="CHEBI:18420"/>
    </cofactor>
</comment>
<dbReference type="STRING" id="1555112.LIP_2591"/>
<dbReference type="RefSeq" id="WP_068138750.1">
    <property type="nucleotide sequence ID" value="NZ_AP014924.1"/>
</dbReference>
<dbReference type="SFLD" id="SFLDS00005">
    <property type="entry name" value="Isoprenoid_Synthase_Type_I"/>
    <property type="match status" value="1"/>
</dbReference>
<dbReference type="Gene3D" id="1.10.600.10">
    <property type="entry name" value="Farnesyl Diphosphate Synthase"/>
    <property type="match status" value="1"/>
</dbReference>
<keyword evidence="5 12" id="KW-0808">Transferase</keyword>
<dbReference type="InterPro" id="IPR033749">
    <property type="entry name" value="Polyprenyl_synt_CS"/>
</dbReference>
<dbReference type="SFLD" id="SFLDG01017">
    <property type="entry name" value="Polyprenyl_Transferase_Like"/>
    <property type="match status" value="1"/>
</dbReference>
<reference evidence="14" key="2">
    <citation type="journal article" date="2016" name="Int. J. Syst. Evol. Microbiol.">
        <title>Complete genome sequence and cell structure of Limnochorda pilosa, a Gram-negative spore-former within the phylum Firmicutes.</title>
        <authorList>
            <person name="Watanabe M."/>
            <person name="Kojima H."/>
            <person name="Fukui M."/>
        </authorList>
    </citation>
    <scope>NUCLEOTIDE SEQUENCE [LARGE SCALE GENOMIC DNA]</scope>
    <source>
        <strain evidence="14">HC45</strain>
    </source>
</reference>
<evidence type="ECO:0000256" key="12">
    <source>
        <dbReference type="RuleBase" id="RU004466"/>
    </source>
</evidence>
<evidence type="ECO:0000256" key="10">
    <source>
        <dbReference type="ARBA" id="ARBA00032873"/>
    </source>
</evidence>
<keyword evidence="8" id="KW-0414">Isoprene biosynthesis</keyword>
<dbReference type="Pfam" id="PF00348">
    <property type="entry name" value="polyprenyl_synt"/>
    <property type="match status" value="1"/>
</dbReference>
<evidence type="ECO:0000256" key="5">
    <source>
        <dbReference type="ARBA" id="ARBA00022679"/>
    </source>
</evidence>
<dbReference type="Proteomes" id="UP000065807">
    <property type="component" value="Chromosome"/>
</dbReference>
<evidence type="ECO:0000256" key="11">
    <source>
        <dbReference type="ARBA" id="ARBA00049399"/>
    </source>
</evidence>
<organism evidence="13 14">
    <name type="scientific">Limnochorda pilosa</name>
    <dbReference type="NCBI Taxonomy" id="1555112"/>
    <lineage>
        <taxon>Bacteria</taxon>
        <taxon>Bacillati</taxon>
        <taxon>Bacillota</taxon>
        <taxon>Limnochordia</taxon>
        <taxon>Limnochordales</taxon>
        <taxon>Limnochordaceae</taxon>
        <taxon>Limnochorda</taxon>
    </lineage>
</organism>
<gene>
    <name evidence="13" type="ORF">LIP_2591</name>
</gene>
<dbReference type="InterPro" id="IPR008949">
    <property type="entry name" value="Isoprenoid_synthase_dom_sf"/>
</dbReference>
<evidence type="ECO:0000256" key="4">
    <source>
        <dbReference type="ARBA" id="ARBA00015100"/>
    </source>
</evidence>
<dbReference type="InterPro" id="IPR000092">
    <property type="entry name" value="Polyprenyl_synt"/>
</dbReference>
<dbReference type="FunFam" id="1.10.600.10:FF:000001">
    <property type="entry name" value="Geranylgeranyl diphosphate synthase"/>
    <property type="match status" value="1"/>
</dbReference>
<dbReference type="PROSITE" id="PS00444">
    <property type="entry name" value="POLYPRENYL_SYNTHASE_2"/>
    <property type="match status" value="1"/>
</dbReference>
<comment type="catalytic activity">
    <reaction evidence="11">
        <text>isopentenyl diphosphate + (2E)-geranyl diphosphate = (2E,6E)-farnesyl diphosphate + diphosphate</text>
        <dbReference type="Rhea" id="RHEA:19361"/>
        <dbReference type="ChEBI" id="CHEBI:33019"/>
        <dbReference type="ChEBI" id="CHEBI:58057"/>
        <dbReference type="ChEBI" id="CHEBI:128769"/>
        <dbReference type="ChEBI" id="CHEBI:175763"/>
        <dbReference type="EC" id="2.5.1.10"/>
    </reaction>
</comment>
<name>A0A0K2SMT0_LIMPI</name>
<evidence type="ECO:0000256" key="3">
    <source>
        <dbReference type="ARBA" id="ARBA00012439"/>
    </source>
</evidence>
<dbReference type="GO" id="GO:0046872">
    <property type="term" value="F:metal ion binding"/>
    <property type="evidence" value="ECO:0007669"/>
    <property type="project" value="UniProtKB-KW"/>
</dbReference>
<dbReference type="EMBL" id="AP014924">
    <property type="protein sequence ID" value="BAS28421.1"/>
    <property type="molecule type" value="Genomic_DNA"/>
</dbReference>
<dbReference type="GO" id="GO:0004337">
    <property type="term" value="F:(2E,6E)-farnesyl diphosphate synthase activity"/>
    <property type="evidence" value="ECO:0007669"/>
    <property type="project" value="UniProtKB-EC"/>
</dbReference>
<evidence type="ECO:0000256" key="7">
    <source>
        <dbReference type="ARBA" id="ARBA00022842"/>
    </source>
</evidence>
<evidence type="ECO:0000313" key="13">
    <source>
        <dbReference type="EMBL" id="BAS28421.1"/>
    </source>
</evidence>
<dbReference type="PATRIC" id="fig|1555112.3.peg.2631"/>
<dbReference type="GO" id="GO:0005737">
    <property type="term" value="C:cytoplasm"/>
    <property type="evidence" value="ECO:0007669"/>
    <property type="project" value="UniProtKB-ARBA"/>
</dbReference>
<dbReference type="KEGG" id="lpil:LIP_2591"/>
<keyword evidence="6" id="KW-0479">Metal-binding</keyword>
<dbReference type="PROSITE" id="PS00723">
    <property type="entry name" value="POLYPRENYL_SYNTHASE_1"/>
    <property type="match status" value="1"/>
</dbReference>
<comment type="similarity">
    <text evidence="2 12">Belongs to the FPP/GGPP synthase family.</text>
</comment>
<keyword evidence="14" id="KW-1185">Reference proteome</keyword>
<dbReference type="InterPro" id="IPR053378">
    <property type="entry name" value="Prenyl_diphosphate_synthase"/>
</dbReference>
<evidence type="ECO:0000256" key="9">
    <source>
        <dbReference type="ARBA" id="ARBA00032380"/>
    </source>
</evidence>
<accession>A0A0K2SMT0</accession>
<dbReference type="PANTHER" id="PTHR43281">
    <property type="entry name" value="FARNESYL DIPHOSPHATE SYNTHASE"/>
    <property type="match status" value="1"/>
</dbReference>
<dbReference type="SUPFAM" id="SSF48576">
    <property type="entry name" value="Terpenoid synthases"/>
    <property type="match status" value="1"/>
</dbReference>
<sequence length="298" mass="31552">MKRPETFDHFEAAWRPRVEAELERLLPAGEAPVGQVQEAMRYAVLEGGKRLRALGVLAAAQAVGGDPATALVPAGAVEVLHAYSLVHDDLPAMDDDDLRRGRPTVHRAFGEATAILVGDALLTLAFELLGRLPELAGVPEGVALACVRDLAQAAGSGGLVGGQAADLDAEHLEPTPALLQTIHAGKTGALFGAALRLGARVGEAAPDRVEALGRFGQELGHAFQIVDDLLDVEGDPTVLGKAAQKDAGRRKLTYPRLYGVEAARHMAREQVERALPLLEGLDAEVLRGLAERVLDRVR</sequence>
<evidence type="ECO:0000256" key="2">
    <source>
        <dbReference type="ARBA" id="ARBA00006706"/>
    </source>
</evidence>
<evidence type="ECO:0000256" key="6">
    <source>
        <dbReference type="ARBA" id="ARBA00022723"/>
    </source>
</evidence>
<reference evidence="14" key="1">
    <citation type="submission" date="2015-07" db="EMBL/GenBank/DDBJ databases">
        <title>Complete genome sequence and phylogenetic analysis of Limnochorda pilosa.</title>
        <authorList>
            <person name="Watanabe M."/>
            <person name="Kojima H."/>
            <person name="Fukui M."/>
        </authorList>
    </citation>
    <scope>NUCLEOTIDE SEQUENCE [LARGE SCALE GENOMIC DNA]</scope>
    <source>
        <strain evidence="14">HC45</strain>
    </source>
</reference>
<evidence type="ECO:0000256" key="8">
    <source>
        <dbReference type="ARBA" id="ARBA00023229"/>
    </source>
</evidence>